<evidence type="ECO:0000256" key="1">
    <source>
        <dbReference type="ARBA" id="ARBA00001927"/>
    </source>
</evidence>
<comment type="caution">
    <text evidence="9">The sequence shown here is derived from an EMBL/GenBank/DDBJ whole genome shotgun (WGS) entry which is preliminary data.</text>
</comment>
<gene>
    <name evidence="9" type="ORF">B0I28_11318</name>
</gene>
<keyword evidence="5 8" id="KW-0408">Iron</keyword>
<keyword evidence="7" id="KW-0003">3Fe-4S</keyword>
<dbReference type="InterPro" id="IPR001080">
    <property type="entry name" value="3Fe4S_ferredoxin"/>
</dbReference>
<keyword evidence="4 8" id="KW-0249">Electron transport</keyword>
<comment type="function">
    <text evidence="8">Ferredoxins are iron-sulfur proteins that transfer electrons in a wide variety of metabolic reactions.</text>
</comment>
<evidence type="ECO:0000256" key="5">
    <source>
        <dbReference type="ARBA" id="ARBA00023004"/>
    </source>
</evidence>
<protein>
    <recommendedName>
        <fullName evidence="8">Ferredoxin</fullName>
    </recommendedName>
</protein>
<keyword evidence="3 8" id="KW-0479">Metal-binding</keyword>
<name>A0A2T0UAF9_9ACTN</name>
<evidence type="ECO:0000256" key="8">
    <source>
        <dbReference type="RuleBase" id="RU368020"/>
    </source>
</evidence>
<dbReference type="SUPFAM" id="SSF54862">
    <property type="entry name" value="4Fe-4S ferredoxins"/>
    <property type="match status" value="1"/>
</dbReference>
<proteinExistence type="predicted"/>
<evidence type="ECO:0000256" key="7">
    <source>
        <dbReference type="ARBA" id="ARBA00023291"/>
    </source>
</evidence>
<dbReference type="PANTHER" id="PTHR36923">
    <property type="entry name" value="FERREDOXIN"/>
    <property type="match status" value="1"/>
</dbReference>
<accession>A0A2T0UAF9</accession>
<evidence type="ECO:0000256" key="3">
    <source>
        <dbReference type="ARBA" id="ARBA00022723"/>
    </source>
</evidence>
<dbReference type="InterPro" id="IPR051269">
    <property type="entry name" value="Fe-S_cluster_ET"/>
</dbReference>
<evidence type="ECO:0000256" key="4">
    <source>
        <dbReference type="ARBA" id="ARBA00022982"/>
    </source>
</evidence>
<dbReference type="Pfam" id="PF13370">
    <property type="entry name" value="Fer4_13"/>
    <property type="match status" value="1"/>
</dbReference>
<dbReference type="AlphaFoldDB" id="A0A2T0UAF9"/>
<keyword evidence="2 8" id="KW-0813">Transport</keyword>
<sequence length="63" mass="6733">MVRIVADTEQCAGSGMCALTAPEYFDQNDEDGRVVLLADEAEDCDTEVAEAVQLCPAAALRLE</sequence>
<dbReference type="GO" id="GO:0005506">
    <property type="term" value="F:iron ion binding"/>
    <property type="evidence" value="ECO:0007669"/>
    <property type="project" value="UniProtKB-UniRule"/>
</dbReference>
<dbReference type="GO" id="GO:0051538">
    <property type="term" value="F:3 iron, 4 sulfur cluster binding"/>
    <property type="evidence" value="ECO:0007669"/>
    <property type="project" value="UniProtKB-KW"/>
</dbReference>
<evidence type="ECO:0000313" key="9">
    <source>
        <dbReference type="EMBL" id="PRY54910.1"/>
    </source>
</evidence>
<keyword evidence="6 8" id="KW-0411">Iron-sulfur</keyword>
<organism evidence="9 10">
    <name type="scientific">Glycomyces artemisiae</name>
    <dbReference type="NCBI Taxonomy" id="1076443"/>
    <lineage>
        <taxon>Bacteria</taxon>
        <taxon>Bacillati</taxon>
        <taxon>Actinomycetota</taxon>
        <taxon>Actinomycetes</taxon>
        <taxon>Glycomycetales</taxon>
        <taxon>Glycomycetaceae</taxon>
        <taxon>Glycomyces</taxon>
    </lineage>
</organism>
<reference evidence="9 10" key="1">
    <citation type="submission" date="2018-03" db="EMBL/GenBank/DDBJ databases">
        <title>Genomic Encyclopedia of Type Strains, Phase III (KMG-III): the genomes of soil and plant-associated and newly described type strains.</title>
        <authorList>
            <person name="Whitman W."/>
        </authorList>
    </citation>
    <scope>NUCLEOTIDE SEQUENCE [LARGE SCALE GENOMIC DNA]</scope>
    <source>
        <strain evidence="9 10">CGMCC 4.7067</strain>
    </source>
</reference>
<dbReference type="PANTHER" id="PTHR36923:SF3">
    <property type="entry name" value="FERREDOXIN"/>
    <property type="match status" value="1"/>
</dbReference>
<dbReference type="PRINTS" id="PR00352">
    <property type="entry name" value="3FE4SFRDOXIN"/>
</dbReference>
<dbReference type="Proteomes" id="UP000238176">
    <property type="component" value="Unassembled WGS sequence"/>
</dbReference>
<evidence type="ECO:0000256" key="6">
    <source>
        <dbReference type="ARBA" id="ARBA00023014"/>
    </source>
</evidence>
<dbReference type="Gene3D" id="3.30.70.20">
    <property type="match status" value="1"/>
</dbReference>
<dbReference type="EMBL" id="PVTJ01000013">
    <property type="protein sequence ID" value="PRY54910.1"/>
    <property type="molecule type" value="Genomic_DNA"/>
</dbReference>
<comment type="cofactor">
    <cofactor evidence="1">
        <name>[3Fe-4S] cluster</name>
        <dbReference type="ChEBI" id="CHEBI:21137"/>
    </cofactor>
</comment>
<evidence type="ECO:0000256" key="2">
    <source>
        <dbReference type="ARBA" id="ARBA00022448"/>
    </source>
</evidence>
<dbReference type="GO" id="GO:0009055">
    <property type="term" value="F:electron transfer activity"/>
    <property type="evidence" value="ECO:0007669"/>
    <property type="project" value="UniProtKB-UniRule"/>
</dbReference>
<keyword evidence="10" id="KW-1185">Reference proteome</keyword>
<evidence type="ECO:0000313" key="10">
    <source>
        <dbReference type="Proteomes" id="UP000238176"/>
    </source>
</evidence>